<evidence type="ECO:0000259" key="3">
    <source>
        <dbReference type="PROSITE" id="PS50213"/>
    </source>
</evidence>
<dbReference type="Pfam" id="PF02469">
    <property type="entry name" value="Fasciclin"/>
    <property type="match status" value="2"/>
</dbReference>
<feature type="domain" description="FAS1" evidence="3">
    <location>
        <begin position="172"/>
        <end position="302"/>
    </location>
</feature>
<proteinExistence type="predicted"/>
<feature type="signal peptide" evidence="2">
    <location>
        <begin position="1"/>
        <end position="18"/>
    </location>
</feature>
<gene>
    <name evidence="4" type="ORF">CFIO01_10127</name>
</gene>
<dbReference type="InterPro" id="IPR000782">
    <property type="entry name" value="FAS1_domain"/>
</dbReference>
<dbReference type="PANTHER" id="PTHR10900">
    <property type="entry name" value="PERIOSTIN-RELATED"/>
    <property type="match status" value="1"/>
</dbReference>
<dbReference type="InterPro" id="IPR050904">
    <property type="entry name" value="Adhesion/Biosynth-related"/>
</dbReference>
<feature type="domain" description="FAS1" evidence="3">
    <location>
        <begin position="18"/>
        <end position="170"/>
    </location>
</feature>
<reference evidence="4 5" key="1">
    <citation type="submission" date="2014-02" db="EMBL/GenBank/DDBJ databases">
        <title>The genome sequence of Colletotrichum fioriniae PJ7.</title>
        <authorList>
            <person name="Baroncelli R."/>
            <person name="Thon M.R."/>
        </authorList>
    </citation>
    <scope>NUCLEOTIDE SEQUENCE [LARGE SCALE GENOMIC DNA]</scope>
    <source>
        <strain evidence="4 5">PJ7</strain>
    </source>
</reference>
<dbReference type="HOGENOM" id="CLU_031281_2_0_1"/>
<dbReference type="AlphaFoldDB" id="A0A010RHP7"/>
<dbReference type="Gene3D" id="2.30.180.10">
    <property type="entry name" value="FAS1 domain"/>
    <property type="match status" value="2"/>
</dbReference>
<keyword evidence="1" id="KW-0472">Membrane</keyword>
<keyword evidence="1" id="KW-0812">Transmembrane</keyword>
<comment type="caution">
    <text evidence="4">The sequence shown here is derived from an EMBL/GenBank/DDBJ whole genome shotgun (WGS) entry which is preliminary data.</text>
</comment>
<dbReference type="Proteomes" id="UP000020467">
    <property type="component" value="Unassembled WGS sequence"/>
</dbReference>
<dbReference type="SMART" id="SM00554">
    <property type="entry name" value="FAS1"/>
    <property type="match status" value="2"/>
</dbReference>
<feature type="transmembrane region" description="Helical" evidence="1">
    <location>
        <begin position="327"/>
        <end position="349"/>
    </location>
</feature>
<dbReference type="SUPFAM" id="SSF82153">
    <property type="entry name" value="FAS1 domain"/>
    <property type="match status" value="2"/>
</dbReference>
<organism evidence="4 5">
    <name type="scientific">Colletotrichum fioriniae PJ7</name>
    <dbReference type="NCBI Taxonomy" id="1445577"/>
    <lineage>
        <taxon>Eukaryota</taxon>
        <taxon>Fungi</taxon>
        <taxon>Dikarya</taxon>
        <taxon>Ascomycota</taxon>
        <taxon>Pezizomycotina</taxon>
        <taxon>Sordariomycetes</taxon>
        <taxon>Hypocreomycetidae</taxon>
        <taxon>Glomerellales</taxon>
        <taxon>Glomerellaceae</taxon>
        <taxon>Colletotrichum</taxon>
        <taxon>Colletotrichum acutatum species complex</taxon>
    </lineage>
</organism>
<dbReference type="GO" id="GO:0016236">
    <property type="term" value="P:macroautophagy"/>
    <property type="evidence" value="ECO:0007669"/>
    <property type="project" value="TreeGrafter"/>
</dbReference>
<dbReference type="PROSITE" id="PS50213">
    <property type="entry name" value="FAS1"/>
    <property type="match status" value="2"/>
</dbReference>
<feature type="chain" id="PRO_5001456889" evidence="2">
    <location>
        <begin position="19"/>
        <end position="377"/>
    </location>
</feature>
<evidence type="ECO:0000313" key="4">
    <source>
        <dbReference type="EMBL" id="EXF77354.1"/>
    </source>
</evidence>
<dbReference type="GO" id="GO:0000329">
    <property type="term" value="C:fungal-type vacuole membrane"/>
    <property type="evidence" value="ECO:0007669"/>
    <property type="project" value="TreeGrafter"/>
</dbReference>
<keyword evidence="2" id="KW-0732">Signal</keyword>
<dbReference type="PANTHER" id="PTHR10900:SF77">
    <property type="entry name" value="FI19380P1"/>
    <property type="match status" value="1"/>
</dbReference>
<dbReference type="InterPro" id="IPR036378">
    <property type="entry name" value="FAS1_dom_sf"/>
</dbReference>
<dbReference type="KEGG" id="cfj:CFIO01_10127"/>
<keyword evidence="5" id="KW-1185">Reference proteome</keyword>
<keyword evidence="1" id="KW-1133">Transmembrane helix</keyword>
<evidence type="ECO:0000256" key="1">
    <source>
        <dbReference type="SAM" id="Phobius"/>
    </source>
</evidence>
<protein>
    <submittedName>
        <fullName evidence="4">Fasciclin domain-containing protein</fullName>
    </submittedName>
</protein>
<name>A0A010RHP7_9PEZI</name>
<accession>A0A010RHP7</accession>
<dbReference type="OrthoDB" id="286301at2759"/>
<evidence type="ECO:0000313" key="5">
    <source>
        <dbReference type="Proteomes" id="UP000020467"/>
    </source>
</evidence>
<dbReference type="EMBL" id="JARH01000726">
    <property type="protein sequence ID" value="EXF77354.1"/>
    <property type="molecule type" value="Genomic_DNA"/>
</dbReference>
<dbReference type="eggNOG" id="KOG1437">
    <property type="taxonomic scope" value="Eukaryota"/>
</dbReference>
<sequence>MHLFTYTATTVLLASAAAQSLGDVLAKHGSTSMLHGLLVDLKLMDTFEKAHNSTLLAMTDDAIIYLAKWGLNLTSMDPDIARGILQYHFLEGSYLSSAPALHTETQLARSSLKPSSGLTNMSKGAVVKLTATCDGSHNLRVESGDQKIIHTVDTDIHHANGVIHTINQALVLPRSLSETSSLGELDGFWNVVTESRMDGVLEKLRDVTIFLPRNKAIWRGRSKLESLDDKALETLIKDHVVPNHVLFHTCFPQEPRMVTTLSGKKISISGDSKGRIFVNHKMVTMQNVLVSGGVAHVVDELLSPETDPGHGSSPGTVGSPWGLREDIARAVVGITVISGVFIVGVIKAVRWRAAKRKAFLHYEPLPTTPSVVWVVPK</sequence>
<evidence type="ECO:0000256" key="2">
    <source>
        <dbReference type="SAM" id="SignalP"/>
    </source>
</evidence>